<accession>A0A015LXV4</accession>
<reference evidence="1 2" key="1">
    <citation type="submission" date="2014-02" db="EMBL/GenBank/DDBJ databases">
        <title>Single nucleus genome sequencing reveals high similarity among nuclei of an endomycorrhizal fungus.</title>
        <authorList>
            <person name="Lin K."/>
            <person name="Geurts R."/>
            <person name="Zhang Z."/>
            <person name="Limpens E."/>
            <person name="Saunders D.G."/>
            <person name="Mu D."/>
            <person name="Pang E."/>
            <person name="Cao H."/>
            <person name="Cha H."/>
            <person name="Lin T."/>
            <person name="Zhou Q."/>
            <person name="Shang Y."/>
            <person name="Li Y."/>
            <person name="Ivanov S."/>
            <person name="Sharma T."/>
            <person name="Velzen R.V."/>
            <person name="Ruijter N.D."/>
            <person name="Aanen D.K."/>
            <person name="Win J."/>
            <person name="Kamoun S."/>
            <person name="Bisseling T."/>
            <person name="Huang S."/>
        </authorList>
    </citation>
    <scope>NUCLEOTIDE SEQUENCE [LARGE SCALE GENOMIC DNA]</scope>
    <source>
        <strain evidence="2">DAOM197198w</strain>
    </source>
</reference>
<gene>
    <name evidence="1" type="ORF">RirG_022940</name>
</gene>
<dbReference type="Proteomes" id="UP000022910">
    <property type="component" value="Unassembled WGS sequence"/>
</dbReference>
<organism evidence="1 2">
    <name type="scientific">Rhizophagus irregularis (strain DAOM 197198w)</name>
    <name type="common">Glomus intraradices</name>
    <dbReference type="NCBI Taxonomy" id="1432141"/>
    <lineage>
        <taxon>Eukaryota</taxon>
        <taxon>Fungi</taxon>
        <taxon>Fungi incertae sedis</taxon>
        <taxon>Mucoromycota</taxon>
        <taxon>Glomeromycotina</taxon>
        <taxon>Glomeromycetes</taxon>
        <taxon>Glomerales</taxon>
        <taxon>Glomeraceae</taxon>
        <taxon>Rhizophagus</taxon>
    </lineage>
</organism>
<dbReference type="EMBL" id="JEMT01010740">
    <property type="protein sequence ID" value="EXX77541.1"/>
    <property type="molecule type" value="Genomic_DNA"/>
</dbReference>
<dbReference type="HOGENOM" id="CLU_2623274_0_0_1"/>
<proteinExistence type="predicted"/>
<comment type="caution">
    <text evidence="1">The sequence shown here is derived from an EMBL/GenBank/DDBJ whole genome shotgun (WGS) entry which is preliminary data.</text>
</comment>
<keyword evidence="2" id="KW-1185">Reference proteome</keyword>
<sequence length="78" mass="8689">MPYTSGSGRVPALLSCHMTDTLIKTFLKFLKNAIIKEKKIPPKSTATTNDKIANPLASPIESYIRLMDVNSFLINNKH</sequence>
<evidence type="ECO:0000313" key="1">
    <source>
        <dbReference type="EMBL" id="EXX77541.1"/>
    </source>
</evidence>
<dbReference type="AlphaFoldDB" id="A0A015LXV4"/>
<name>A0A015LXV4_RHIIW</name>
<protein>
    <submittedName>
        <fullName evidence="1">Uncharacterized protein</fullName>
    </submittedName>
</protein>
<evidence type="ECO:0000313" key="2">
    <source>
        <dbReference type="Proteomes" id="UP000022910"/>
    </source>
</evidence>
<dbReference type="OrthoDB" id="2344264at2759"/>